<dbReference type="Proteomes" id="UP000008370">
    <property type="component" value="Unassembled WGS sequence"/>
</dbReference>
<feature type="region of interest" description="Disordered" evidence="1">
    <location>
        <begin position="77"/>
        <end position="102"/>
    </location>
</feature>
<organism evidence="2 3">
    <name type="scientific">Phanerochaete carnosa (strain HHB-10118-sp)</name>
    <name type="common">White-rot fungus</name>
    <name type="synonym">Peniophora carnosa</name>
    <dbReference type="NCBI Taxonomy" id="650164"/>
    <lineage>
        <taxon>Eukaryota</taxon>
        <taxon>Fungi</taxon>
        <taxon>Dikarya</taxon>
        <taxon>Basidiomycota</taxon>
        <taxon>Agaricomycotina</taxon>
        <taxon>Agaricomycetes</taxon>
        <taxon>Polyporales</taxon>
        <taxon>Phanerochaetaceae</taxon>
        <taxon>Phanerochaete</taxon>
    </lineage>
</organism>
<dbReference type="HOGENOM" id="CLU_2121914_0_0_1"/>
<dbReference type="KEGG" id="pco:PHACADRAFT_185668"/>
<proteinExistence type="predicted"/>
<accession>K5UXL4</accession>
<name>K5UXL4_PHACS</name>
<dbReference type="RefSeq" id="XP_007397489.1">
    <property type="nucleotide sequence ID" value="XM_007397427.1"/>
</dbReference>
<feature type="region of interest" description="Disordered" evidence="1">
    <location>
        <begin position="1"/>
        <end position="45"/>
    </location>
</feature>
<dbReference type="EMBL" id="JH930473">
    <property type="protein sequence ID" value="EKM54811.1"/>
    <property type="molecule type" value="Genomic_DNA"/>
</dbReference>
<sequence>MNSSAQASNAAVFSAATAPANSGQVRFSRSSATETTAHSAPLQPVAAPSNGVVANVLAAQPGTAWVLSGRKAAHPYAGNADEGEHVSPTYEPNNTQNGWRRPLYTARDLTVESG</sequence>
<keyword evidence="3" id="KW-1185">Reference proteome</keyword>
<evidence type="ECO:0000313" key="2">
    <source>
        <dbReference type="EMBL" id="EKM54811.1"/>
    </source>
</evidence>
<reference evidence="2" key="1">
    <citation type="journal article" date="2012" name="BMC Genomics">
        <title>Comparative genomics of the white-rot fungi, Phanerochaete carnosa and P. chrysosporium, to elucidate the genetic basis of the distinct wood types they colonize.</title>
        <authorList>
            <person name="Suzuki H."/>
            <person name="MacDonald J."/>
            <person name="Syed K."/>
            <person name="Salamov A."/>
            <person name="Hori C."/>
            <person name="Aerts A."/>
            <person name="Henrissat B."/>
            <person name="Wiebenga A."/>
            <person name="vanKuyk P.A."/>
            <person name="Barry K."/>
            <person name="Lindquist E."/>
            <person name="LaButti K."/>
            <person name="Lapidus A."/>
            <person name="Lucas S."/>
            <person name="Coutinho P."/>
            <person name="Gong Y."/>
            <person name="Samejima M."/>
            <person name="Mahadevan R."/>
            <person name="Abou-Zaid M."/>
            <person name="de Vries R.P."/>
            <person name="Igarashi K."/>
            <person name="Yadav J.S."/>
            <person name="Grigoriev I.V."/>
            <person name="Master E.R."/>
        </authorList>
    </citation>
    <scope>NUCLEOTIDE SEQUENCE [LARGE SCALE GENOMIC DNA]</scope>
    <source>
        <strain evidence="2">HHB-10118-sp</strain>
    </source>
</reference>
<dbReference type="GeneID" id="18910294"/>
<feature type="compositionally biased region" description="Low complexity" evidence="1">
    <location>
        <begin position="1"/>
        <end position="22"/>
    </location>
</feature>
<gene>
    <name evidence="2" type="ORF">PHACADRAFT_185668</name>
</gene>
<feature type="compositionally biased region" description="Polar residues" evidence="1">
    <location>
        <begin position="23"/>
        <end position="38"/>
    </location>
</feature>
<evidence type="ECO:0000313" key="3">
    <source>
        <dbReference type="Proteomes" id="UP000008370"/>
    </source>
</evidence>
<dbReference type="InParanoid" id="K5UXL4"/>
<evidence type="ECO:0000256" key="1">
    <source>
        <dbReference type="SAM" id="MobiDB-lite"/>
    </source>
</evidence>
<protein>
    <submittedName>
        <fullName evidence="2">Uncharacterized protein</fullName>
    </submittedName>
</protein>
<dbReference type="AlphaFoldDB" id="K5UXL4"/>